<evidence type="ECO:0000313" key="3">
    <source>
        <dbReference type="EMBL" id="OJJ02343.1"/>
    </source>
</evidence>
<protein>
    <recommendedName>
        <fullName evidence="2">BTB domain-containing protein</fullName>
    </recommendedName>
</protein>
<dbReference type="CDD" id="cd18316">
    <property type="entry name" value="BTB_POZ_KCTD-like"/>
    <property type="match status" value="1"/>
</dbReference>
<dbReference type="AlphaFoldDB" id="A0A1L9PLI3"/>
<dbReference type="OrthoDB" id="2414723at2759"/>
<dbReference type="RefSeq" id="XP_040668105.1">
    <property type="nucleotide sequence ID" value="XM_040812443.1"/>
</dbReference>
<dbReference type="InterPro" id="IPR045068">
    <property type="entry name" value="BACURD1-3"/>
</dbReference>
<proteinExistence type="predicted"/>
<dbReference type="EMBL" id="KV878129">
    <property type="protein sequence ID" value="OJJ02343.1"/>
    <property type="molecule type" value="Genomic_DNA"/>
</dbReference>
<dbReference type="STRING" id="1036611.A0A1L9PLI3"/>
<feature type="region of interest" description="Disordered" evidence="1">
    <location>
        <begin position="1"/>
        <end position="28"/>
    </location>
</feature>
<evidence type="ECO:0000313" key="4">
    <source>
        <dbReference type="Proteomes" id="UP000184073"/>
    </source>
</evidence>
<dbReference type="PANTHER" id="PTHR11145">
    <property type="entry name" value="BTB/POZ DOMAIN-CONTAINING ADAPTER FOR CUL3-MEDIATED RHOA DEGRADATION PROTEIN FAMILY MEMBER"/>
    <property type="match status" value="1"/>
</dbReference>
<dbReference type="VEuPathDB" id="FungiDB:ASPVEDRAFT_41840"/>
<reference evidence="4" key="1">
    <citation type="journal article" date="2017" name="Genome Biol.">
        <title>Comparative genomics reveals high biological diversity and specific adaptations in the industrially and medically important fungal genus Aspergillus.</title>
        <authorList>
            <person name="de Vries R.P."/>
            <person name="Riley R."/>
            <person name="Wiebenga A."/>
            <person name="Aguilar-Osorio G."/>
            <person name="Amillis S."/>
            <person name="Uchima C.A."/>
            <person name="Anderluh G."/>
            <person name="Asadollahi M."/>
            <person name="Askin M."/>
            <person name="Barry K."/>
            <person name="Battaglia E."/>
            <person name="Bayram O."/>
            <person name="Benocci T."/>
            <person name="Braus-Stromeyer S.A."/>
            <person name="Caldana C."/>
            <person name="Canovas D."/>
            <person name="Cerqueira G.C."/>
            <person name="Chen F."/>
            <person name="Chen W."/>
            <person name="Choi C."/>
            <person name="Clum A."/>
            <person name="Dos Santos R.A."/>
            <person name="Damasio A.R."/>
            <person name="Diallinas G."/>
            <person name="Emri T."/>
            <person name="Fekete E."/>
            <person name="Flipphi M."/>
            <person name="Freyberg S."/>
            <person name="Gallo A."/>
            <person name="Gournas C."/>
            <person name="Habgood R."/>
            <person name="Hainaut M."/>
            <person name="Harispe M.L."/>
            <person name="Henrissat B."/>
            <person name="Hilden K.S."/>
            <person name="Hope R."/>
            <person name="Hossain A."/>
            <person name="Karabika E."/>
            <person name="Karaffa L."/>
            <person name="Karanyi Z."/>
            <person name="Krasevec N."/>
            <person name="Kuo A."/>
            <person name="Kusch H."/>
            <person name="LaButti K."/>
            <person name="Lagendijk E.L."/>
            <person name="Lapidus A."/>
            <person name="Levasseur A."/>
            <person name="Lindquist E."/>
            <person name="Lipzen A."/>
            <person name="Logrieco A.F."/>
            <person name="MacCabe A."/>
            <person name="Maekelae M.R."/>
            <person name="Malavazi I."/>
            <person name="Melin P."/>
            <person name="Meyer V."/>
            <person name="Mielnichuk N."/>
            <person name="Miskei M."/>
            <person name="Molnar A.P."/>
            <person name="Mule G."/>
            <person name="Ngan C.Y."/>
            <person name="Orejas M."/>
            <person name="Orosz E."/>
            <person name="Ouedraogo J.P."/>
            <person name="Overkamp K.M."/>
            <person name="Park H.-S."/>
            <person name="Perrone G."/>
            <person name="Piumi F."/>
            <person name="Punt P.J."/>
            <person name="Ram A.F."/>
            <person name="Ramon A."/>
            <person name="Rauscher S."/>
            <person name="Record E."/>
            <person name="Riano-Pachon D.M."/>
            <person name="Robert V."/>
            <person name="Roehrig J."/>
            <person name="Ruller R."/>
            <person name="Salamov A."/>
            <person name="Salih N.S."/>
            <person name="Samson R.A."/>
            <person name="Sandor E."/>
            <person name="Sanguinetti M."/>
            <person name="Schuetze T."/>
            <person name="Sepcic K."/>
            <person name="Shelest E."/>
            <person name="Sherlock G."/>
            <person name="Sophianopoulou V."/>
            <person name="Squina F.M."/>
            <person name="Sun H."/>
            <person name="Susca A."/>
            <person name="Todd R.B."/>
            <person name="Tsang A."/>
            <person name="Unkles S.E."/>
            <person name="van de Wiele N."/>
            <person name="van Rossen-Uffink D."/>
            <person name="Oliveira J.V."/>
            <person name="Vesth T.C."/>
            <person name="Visser J."/>
            <person name="Yu J.-H."/>
            <person name="Zhou M."/>
            <person name="Andersen M.R."/>
            <person name="Archer D.B."/>
            <person name="Baker S.E."/>
            <person name="Benoit I."/>
            <person name="Brakhage A.A."/>
            <person name="Braus G.H."/>
            <person name="Fischer R."/>
            <person name="Frisvad J.C."/>
            <person name="Goldman G.H."/>
            <person name="Houbraken J."/>
            <person name="Oakley B."/>
            <person name="Pocsi I."/>
            <person name="Scazzocchio C."/>
            <person name="Seiboth B."/>
            <person name="vanKuyk P.A."/>
            <person name="Wortman J."/>
            <person name="Dyer P.S."/>
            <person name="Grigoriev I.V."/>
        </authorList>
    </citation>
    <scope>NUCLEOTIDE SEQUENCE [LARGE SCALE GENOMIC DNA]</scope>
    <source>
        <strain evidence="4">CBS 583.65</strain>
    </source>
</reference>
<dbReference type="Pfam" id="PF02214">
    <property type="entry name" value="BTB_2"/>
    <property type="match status" value="1"/>
</dbReference>
<accession>A0A1L9PLI3</accession>
<evidence type="ECO:0000256" key="1">
    <source>
        <dbReference type="SAM" id="MobiDB-lite"/>
    </source>
</evidence>
<name>A0A1L9PLI3_ASPVE</name>
<dbReference type="Gene3D" id="3.30.710.10">
    <property type="entry name" value="Potassium Channel Kv1.1, Chain A"/>
    <property type="match status" value="1"/>
</dbReference>
<dbReference type="GO" id="GO:0051260">
    <property type="term" value="P:protein homooligomerization"/>
    <property type="evidence" value="ECO:0007669"/>
    <property type="project" value="InterPro"/>
</dbReference>
<dbReference type="Proteomes" id="UP000184073">
    <property type="component" value="Unassembled WGS sequence"/>
</dbReference>
<dbReference type="InterPro" id="IPR003131">
    <property type="entry name" value="T1-type_BTB"/>
</dbReference>
<organism evidence="3 4">
    <name type="scientific">Aspergillus versicolor CBS 583.65</name>
    <dbReference type="NCBI Taxonomy" id="1036611"/>
    <lineage>
        <taxon>Eukaryota</taxon>
        <taxon>Fungi</taxon>
        <taxon>Dikarya</taxon>
        <taxon>Ascomycota</taxon>
        <taxon>Pezizomycotina</taxon>
        <taxon>Eurotiomycetes</taxon>
        <taxon>Eurotiomycetidae</taxon>
        <taxon>Eurotiales</taxon>
        <taxon>Aspergillaceae</taxon>
        <taxon>Aspergillus</taxon>
        <taxon>Aspergillus subgen. Nidulantes</taxon>
    </lineage>
</organism>
<sequence length="252" mass="28392">MTPSSSMDESIHSQPPFSSAPSEPSTPNCTVKLQVGERWFTTTPDTLVSRSTYFEALLSSRWNTMREDGSYFIDSDPSLFEHILRYLRRPNVFPIFYDPAKGHDLVLYNSLLEEARYFGIDALVNWFEGEGYLGNVTVNHTVSVIDGEPSFPGIVYDEKQDPNTLVTFHPQLVPVKVYVCPRGLYVHRGQQWKCGNACRKAQGDGPPMYEEEMEQRIVVIKTTTTVGAGVDTHHDRMCGVWKTHGVNGPSLI</sequence>
<dbReference type="InterPro" id="IPR000210">
    <property type="entry name" value="BTB/POZ_dom"/>
</dbReference>
<evidence type="ECO:0000259" key="2">
    <source>
        <dbReference type="PROSITE" id="PS50097"/>
    </source>
</evidence>
<dbReference type="SUPFAM" id="SSF54695">
    <property type="entry name" value="POZ domain"/>
    <property type="match status" value="1"/>
</dbReference>
<gene>
    <name evidence="3" type="ORF">ASPVEDRAFT_41840</name>
</gene>
<dbReference type="PROSITE" id="PS50097">
    <property type="entry name" value="BTB"/>
    <property type="match status" value="1"/>
</dbReference>
<feature type="domain" description="BTB" evidence="2">
    <location>
        <begin position="29"/>
        <end position="92"/>
    </location>
</feature>
<dbReference type="PANTHER" id="PTHR11145:SF8">
    <property type="entry name" value="RE57120P"/>
    <property type="match status" value="1"/>
</dbReference>
<keyword evidence="4" id="KW-1185">Reference proteome</keyword>
<dbReference type="InterPro" id="IPR011333">
    <property type="entry name" value="SKP1/BTB/POZ_sf"/>
</dbReference>
<dbReference type="GeneID" id="63727954"/>
<dbReference type="SMART" id="SM00225">
    <property type="entry name" value="BTB"/>
    <property type="match status" value="1"/>
</dbReference>